<dbReference type="SMART" id="SM00308">
    <property type="entry name" value="LH2"/>
    <property type="match status" value="1"/>
</dbReference>
<evidence type="ECO:0000313" key="4">
    <source>
        <dbReference type="Proteomes" id="UP000026915"/>
    </source>
</evidence>
<dbReference type="InParanoid" id="A0A061F341"/>
<reference evidence="3 4" key="1">
    <citation type="journal article" date="2013" name="Genome Biol.">
        <title>The genome sequence of the most widely cultivated cacao type and its use to identify candidate genes regulating pod color.</title>
        <authorList>
            <person name="Motamayor J.C."/>
            <person name="Mockaitis K."/>
            <person name="Schmutz J."/>
            <person name="Haiminen N."/>
            <person name="Iii D.L."/>
            <person name="Cornejo O."/>
            <person name="Findley S.D."/>
            <person name="Zheng P."/>
            <person name="Utro F."/>
            <person name="Royaert S."/>
            <person name="Saski C."/>
            <person name="Jenkins J."/>
            <person name="Podicheti R."/>
            <person name="Zhao M."/>
            <person name="Scheffler B.E."/>
            <person name="Stack J.C."/>
            <person name="Feltus F.A."/>
            <person name="Mustiga G.M."/>
            <person name="Amores F."/>
            <person name="Phillips W."/>
            <person name="Marelli J.P."/>
            <person name="May G.D."/>
            <person name="Shapiro H."/>
            <person name="Ma J."/>
            <person name="Bustamante C.D."/>
            <person name="Schnell R.J."/>
            <person name="Main D."/>
            <person name="Gilbert D."/>
            <person name="Parida L."/>
            <person name="Kuhn D.N."/>
        </authorList>
    </citation>
    <scope>NUCLEOTIDE SEQUENCE [LARGE SCALE GENOMIC DNA]</scope>
    <source>
        <strain evidence="4">cv. Matina 1-6</strain>
    </source>
</reference>
<proteinExistence type="predicted"/>
<dbReference type="STRING" id="3641.A0A061F341"/>
<name>A0A061F341_THECC</name>
<dbReference type="PROSITE" id="PS50095">
    <property type="entry name" value="PLAT"/>
    <property type="match status" value="1"/>
</dbReference>
<dbReference type="InterPro" id="IPR036392">
    <property type="entry name" value="PLAT/LH2_dom_sf"/>
</dbReference>
<dbReference type="HOGENOM" id="CLU_1328440_0_0_1"/>
<dbReference type="AlphaFoldDB" id="A0A061F341"/>
<dbReference type="eggNOG" id="ENOG502QQSP">
    <property type="taxonomic scope" value="Eukaryota"/>
</dbReference>
<accession>A0A061F341</accession>
<sequence>MKKNVSDFNVLGSSAVDSVHELVGQQVTLQLISAENADPVIGNGGKLGKQEALENWNLTVTPPVAGDSSYSVTFEWDEEFGTPGAIIVRKNHSAEFYLKTITLKDVPGEERHHRQGCFVLLQTVQRLEKLKLVPEYLTFNCFHGAKDESSPHLTAFAKSFSKITLRDAHLDATNNCKAFHGALISAVLESIIPTDKEKSNRMRPFSS</sequence>
<organism evidence="3 4">
    <name type="scientific">Theobroma cacao</name>
    <name type="common">Cacao</name>
    <name type="synonym">Cocoa</name>
    <dbReference type="NCBI Taxonomy" id="3641"/>
    <lineage>
        <taxon>Eukaryota</taxon>
        <taxon>Viridiplantae</taxon>
        <taxon>Streptophyta</taxon>
        <taxon>Embryophyta</taxon>
        <taxon>Tracheophyta</taxon>
        <taxon>Spermatophyta</taxon>
        <taxon>Magnoliopsida</taxon>
        <taxon>eudicotyledons</taxon>
        <taxon>Gunneridae</taxon>
        <taxon>Pentapetalae</taxon>
        <taxon>rosids</taxon>
        <taxon>malvids</taxon>
        <taxon>Malvales</taxon>
        <taxon>Malvaceae</taxon>
        <taxon>Byttnerioideae</taxon>
        <taxon>Theobroma</taxon>
    </lineage>
</organism>
<evidence type="ECO:0000313" key="3">
    <source>
        <dbReference type="EMBL" id="EOY11318.1"/>
    </source>
</evidence>
<dbReference type="InterPro" id="IPR001024">
    <property type="entry name" value="PLAT/LH2_dom"/>
</dbReference>
<dbReference type="Pfam" id="PF01477">
    <property type="entry name" value="PLAT"/>
    <property type="match status" value="1"/>
</dbReference>
<dbReference type="Proteomes" id="UP000026915">
    <property type="component" value="Chromosome 5"/>
</dbReference>
<protein>
    <submittedName>
        <fullName evidence="3">Lipoxygenase 1-like protein</fullName>
    </submittedName>
</protein>
<evidence type="ECO:0000256" key="1">
    <source>
        <dbReference type="PROSITE-ProRule" id="PRU00152"/>
    </source>
</evidence>
<dbReference type="EMBL" id="CM001883">
    <property type="protein sequence ID" value="EOY11318.1"/>
    <property type="molecule type" value="Genomic_DNA"/>
</dbReference>
<dbReference type="Gene3D" id="2.60.60.20">
    <property type="entry name" value="PLAT/LH2 domain"/>
    <property type="match status" value="1"/>
</dbReference>
<evidence type="ECO:0000259" key="2">
    <source>
        <dbReference type="PROSITE" id="PS50095"/>
    </source>
</evidence>
<gene>
    <name evidence="3" type="ORF">TCM_026545</name>
</gene>
<dbReference type="Gramene" id="EOY11318">
    <property type="protein sequence ID" value="EOY11318"/>
    <property type="gene ID" value="TCM_026545"/>
</dbReference>
<dbReference type="SUPFAM" id="SSF49723">
    <property type="entry name" value="Lipase/lipooxygenase domain (PLAT/LH2 domain)"/>
    <property type="match status" value="1"/>
</dbReference>
<feature type="domain" description="PLAT" evidence="2">
    <location>
        <begin position="6"/>
        <end position="138"/>
    </location>
</feature>
<keyword evidence="4" id="KW-1185">Reference proteome</keyword>
<comment type="caution">
    <text evidence="1">Lacks conserved residue(s) required for the propagation of feature annotation.</text>
</comment>